<keyword evidence="7" id="KW-0479">Metal-binding</keyword>
<comment type="subcellular location">
    <subcellularLocation>
        <location evidence="1">Plastid</location>
        <location evidence="1">Chloroplast membrane</location>
        <topology evidence="1">Multi-pass membrane protein</topology>
    </subcellularLocation>
</comment>
<organism evidence="20 21">
    <name type="scientific">Tetrabaena socialis</name>
    <dbReference type="NCBI Taxonomy" id="47790"/>
    <lineage>
        <taxon>Eukaryota</taxon>
        <taxon>Viridiplantae</taxon>
        <taxon>Chlorophyta</taxon>
        <taxon>core chlorophytes</taxon>
        <taxon>Chlorophyceae</taxon>
        <taxon>CS clade</taxon>
        <taxon>Chlamydomonadales</taxon>
        <taxon>Tetrabaenaceae</taxon>
        <taxon>Tetrabaena</taxon>
    </lineage>
</organism>
<keyword evidence="11" id="KW-0809">Transit peptide</keyword>
<dbReference type="EMBL" id="PGGS01000379">
    <property type="protein sequence ID" value="PNH04547.1"/>
    <property type="molecule type" value="Genomic_DNA"/>
</dbReference>
<evidence type="ECO:0000256" key="11">
    <source>
        <dbReference type="ARBA" id="ARBA00022946"/>
    </source>
</evidence>
<keyword evidence="12" id="KW-1133">Transmembrane helix</keyword>
<evidence type="ECO:0000256" key="18">
    <source>
        <dbReference type="SAM" id="MobiDB-lite"/>
    </source>
</evidence>
<keyword evidence="5" id="KW-0808">Transferase</keyword>
<comment type="pathway">
    <text evidence="14">Cofactor biosynthesis; tocopherol biosynthesis.</text>
</comment>
<evidence type="ECO:0000256" key="6">
    <source>
        <dbReference type="ARBA" id="ARBA00022692"/>
    </source>
</evidence>
<evidence type="ECO:0000256" key="10">
    <source>
        <dbReference type="ARBA" id="ARBA00022833"/>
    </source>
</evidence>
<dbReference type="SUPFAM" id="SSF144232">
    <property type="entry name" value="HIT/MYND zinc finger-like"/>
    <property type="match status" value="1"/>
</dbReference>
<evidence type="ECO:0000256" key="4">
    <source>
        <dbReference type="ARBA" id="ARBA00022640"/>
    </source>
</evidence>
<dbReference type="InterPro" id="IPR002893">
    <property type="entry name" value="Znf_MYND"/>
</dbReference>
<keyword evidence="3" id="KW-0150">Chloroplast</keyword>
<evidence type="ECO:0000256" key="5">
    <source>
        <dbReference type="ARBA" id="ARBA00022679"/>
    </source>
</evidence>
<evidence type="ECO:0000259" key="19">
    <source>
        <dbReference type="PROSITE" id="PS50865"/>
    </source>
</evidence>
<keyword evidence="21" id="KW-1185">Reference proteome</keyword>
<keyword evidence="8 17" id="KW-0863">Zinc-finger</keyword>
<evidence type="ECO:0000256" key="17">
    <source>
        <dbReference type="PROSITE-ProRule" id="PRU00134"/>
    </source>
</evidence>
<feature type="compositionally biased region" description="Low complexity" evidence="18">
    <location>
        <begin position="136"/>
        <end position="154"/>
    </location>
</feature>
<dbReference type="PANTHER" id="PTHR32523">
    <property type="entry name" value="PHYTOL KINASE 1, CHLOROPLASTIC"/>
    <property type="match status" value="1"/>
</dbReference>
<evidence type="ECO:0000256" key="15">
    <source>
        <dbReference type="ARBA" id="ARBA00039024"/>
    </source>
</evidence>
<evidence type="ECO:0000256" key="1">
    <source>
        <dbReference type="ARBA" id="ARBA00004508"/>
    </source>
</evidence>
<name>A0A2J7ZWA0_9CHLO</name>
<keyword evidence="6" id="KW-0812">Transmembrane</keyword>
<evidence type="ECO:0000256" key="9">
    <source>
        <dbReference type="ARBA" id="ARBA00022777"/>
    </source>
</evidence>
<evidence type="ECO:0000256" key="14">
    <source>
        <dbReference type="ARBA" id="ARBA00024015"/>
    </source>
</evidence>
<gene>
    <name evidence="20" type="ORF">TSOC_009275</name>
</gene>
<accession>A0A2J7ZWA0</accession>
<comment type="similarity">
    <text evidence="2">Belongs to the polyprenol kinase family.</text>
</comment>
<keyword evidence="13" id="KW-0472">Membrane</keyword>
<evidence type="ECO:0000256" key="2">
    <source>
        <dbReference type="ARBA" id="ARBA00010794"/>
    </source>
</evidence>
<dbReference type="GO" id="GO:0010276">
    <property type="term" value="F:phytol kinase activity"/>
    <property type="evidence" value="ECO:0007669"/>
    <property type="project" value="UniProtKB-EC"/>
</dbReference>
<dbReference type="GO" id="GO:0008270">
    <property type="term" value="F:zinc ion binding"/>
    <property type="evidence" value="ECO:0007669"/>
    <property type="project" value="UniProtKB-KW"/>
</dbReference>
<dbReference type="InterPro" id="IPR039606">
    <property type="entry name" value="Phytol/farnesol_kinase"/>
</dbReference>
<keyword evidence="4" id="KW-0934">Plastid</keyword>
<dbReference type="PANTHER" id="PTHR32523:SF8">
    <property type="entry name" value="DOLICHOL KINASE"/>
    <property type="match status" value="1"/>
</dbReference>
<evidence type="ECO:0000256" key="7">
    <source>
        <dbReference type="ARBA" id="ARBA00022723"/>
    </source>
</evidence>
<evidence type="ECO:0000313" key="20">
    <source>
        <dbReference type="EMBL" id="PNH04547.1"/>
    </source>
</evidence>
<keyword evidence="9" id="KW-0418">Kinase</keyword>
<dbReference type="PROSITE" id="PS50865">
    <property type="entry name" value="ZF_MYND_2"/>
    <property type="match status" value="1"/>
</dbReference>
<proteinExistence type="inferred from homology"/>
<feature type="domain" description="MYND-type" evidence="19">
    <location>
        <begin position="1010"/>
        <end position="1055"/>
    </location>
</feature>
<keyword evidence="10" id="KW-0862">Zinc</keyword>
<dbReference type="GO" id="GO:0009507">
    <property type="term" value="C:chloroplast"/>
    <property type="evidence" value="ECO:0007669"/>
    <property type="project" value="UniProtKB-SubCell"/>
</dbReference>
<dbReference type="EC" id="2.7.1.182" evidence="15"/>
<dbReference type="Pfam" id="PF01753">
    <property type="entry name" value="zf-MYND"/>
    <property type="match status" value="1"/>
</dbReference>
<feature type="region of interest" description="Disordered" evidence="18">
    <location>
        <begin position="136"/>
        <end position="155"/>
    </location>
</feature>
<reference evidence="20 21" key="1">
    <citation type="journal article" date="2017" name="Mol. Biol. Evol.">
        <title>The 4-celled Tetrabaena socialis nuclear genome reveals the essential components for genetic control of cell number at the origin of multicellularity in the volvocine lineage.</title>
        <authorList>
            <person name="Featherston J."/>
            <person name="Arakaki Y."/>
            <person name="Hanschen E.R."/>
            <person name="Ferris P.J."/>
            <person name="Michod R.E."/>
            <person name="Olson B.J.S.C."/>
            <person name="Nozaki H."/>
            <person name="Durand P.M."/>
        </authorList>
    </citation>
    <scope>NUCLEOTIDE SEQUENCE [LARGE SCALE GENOMIC DNA]</scope>
    <source>
        <strain evidence="20 21">NIES-571</strain>
    </source>
</reference>
<dbReference type="Proteomes" id="UP000236333">
    <property type="component" value="Unassembled WGS sequence"/>
</dbReference>
<comment type="caution">
    <text evidence="20">The sequence shown here is derived from an EMBL/GenBank/DDBJ whole genome shotgun (WGS) entry which is preliminary data.</text>
</comment>
<feature type="compositionally biased region" description="Low complexity" evidence="18">
    <location>
        <begin position="387"/>
        <end position="408"/>
    </location>
</feature>
<feature type="region of interest" description="Disordered" evidence="18">
    <location>
        <begin position="338"/>
        <end position="416"/>
    </location>
</feature>
<feature type="region of interest" description="Disordered" evidence="18">
    <location>
        <begin position="813"/>
        <end position="839"/>
    </location>
</feature>
<dbReference type="AlphaFoldDB" id="A0A2J7ZWA0"/>
<sequence length="1060" mass="109291">MAYNALCEASEEISEQHAEQTTNDDPDEQAMVAAGDATARLAMRMDVLPACCALLAAGRADARLLLPLGQQVNLARLLCRTISLLTTGGPGVQTPDRALAHQRSVLETLALSGATEHFARAVVELALACRFQQLPAASSQQPPPNSTAAPSQQSGLELWSPENAEINLLRVELAGLTYDFRILGCAQTSIASANVTAALVQATSRDGGEASEGGDAPQDHEQATMHRRAILFGPCLQYALAAGVVAQLAEADGGTQYGLGDEQTLPPLYKREAEDARTLRHKGRPVAPRCLLVGGLSSALKLWAWCLKQSPPMPLSPCSRRAVRALALRTARVAASSAVHHMAVRRQQQQQQEQPAQQRQTSQQQQQQRPSQQCGPGVQGAGGGHAGSSFPGAAAAGAGSSGAHGPYPGATPPLPQLVAPLQDRRLGSLAIEALQCAALTMRRPPVLCGETVPPGGGAGAAADRAAAEWWGTAAAALHVVVSQRVESEDERIPPPGLEEMGAHVPTWPGGDLPPSPPPNLAAALAAGYLPLLERSLRALQHAREQRAGAAVPANSTARIGELLDPLCAWPLLGRLPAYGDPRQAAALLATTAKLIGRLRLGGEAEDEAAWRQRWRGVFGDADNEAADNEAAELKEEGEETCRCWGAAPVLRRLRLLEMLLWLAAVVAEERHGSPAAAEQSAAAAAADSAVRTDGRMVPAAAAAPASGSSSDEGSAAAAAPDAALGAAPAAAAATAAAAAALPPPPPPALSGPSRQLLLMVGRAVRQWLPALSQLAVTQGSTQPVEPASSSQPAGVIAAAHVLRWVPALVHAAAQQQDGSEQGPDAGVVRLQGPVPDAARGPTAASWRSLLLVDVGVVGLLGRTLRQLGLAGEDERGSGHEGPRVRFKTKRLHEACVALECVAAAFPREVAAALADGRLPRLHRDPDVLMGGADAARLFPERRQQRERLLSALSALGGAATAAAAGAVGAAAGLLPDPCVGDGAAPASAMGALLLAAAPGAWDALLPTCSNPLCANLAGDSEADLRLRACGVCGRARYCCAECQRAHWRTGHKAVCAQPGS</sequence>
<dbReference type="OrthoDB" id="552473at2759"/>
<comment type="catalytic activity">
    <reaction evidence="16">
        <text>phytol + CTP = phytyl phosphate + CDP + H(+)</text>
        <dbReference type="Rhea" id="RHEA:38055"/>
        <dbReference type="ChEBI" id="CHEBI:15378"/>
        <dbReference type="ChEBI" id="CHEBI:17327"/>
        <dbReference type="ChEBI" id="CHEBI:37563"/>
        <dbReference type="ChEBI" id="CHEBI:58069"/>
        <dbReference type="ChEBI" id="CHEBI:75483"/>
        <dbReference type="EC" id="2.7.1.182"/>
    </reaction>
</comment>
<evidence type="ECO:0000256" key="16">
    <source>
        <dbReference type="ARBA" id="ARBA00048889"/>
    </source>
</evidence>
<evidence type="ECO:0000256" key="3">
    <source>
        <dbReference type="ARBA" id="ARBA00022528"/>
    </source>
</evidence>
<evidence type="ECO:0000256" key="13">
    <source>
        <dbReference type="ARBA" id="ARBA00023136"/>
    </source>
</evidence>
<evidence type="ECO:0000256" key="12">
    <source>
        <dbReference type="ARBA" id="ARBA00022989"/>
    </source>
</evidence>
<feature type="compositionally biased region" description="Gly residues" evidence="18">
    <location>
        <begin position="377"/>
        <end position="386"/>
    </location>
</feature>
<dbReference type="Gene3D" id="6.10.140.2220">
    <property type="match status" value="1"/>
</dbReference>
<feature type="compositionally biased region" description="Low complexity" evidence="18">
    <location>
        <begin position="338"/>
        <end position="376"/>
    </location>
</feature>
<protein>
    <recommendedName>
        <fullName evidence="15">phytol kinase</fullName>
        <ecNumber evidence="15">2.7.1.182</ecNumber>
    </recommendedName>
</protein>
<dbReference type="GO" id="GO:0016020">
    <property type="term" value="C:membrane"/>
    <property type="evidence" value="ECO:0007669"/>
    <property type="project" value="UniProtKB-SubCell"/>
</dbReference>
<evidence type="ECO:0000313" key="21">
    <source>
        <dbReference type="Proteomes" id="UP000236333"/>
    </source>
</evidence>
<evidence type="ECO:0000256" key="8">
    <source>
        <dbReference type="ARBA" id="ARBA00022771"/>
    </source>
</evidence>